<evidence type="ECO:0000256" key="1">
    <source>
        <dbReference type="RuleBase" id="RU362001"/>
    </source>
</evidence>
<dbReference type="InterPro" id="IPR010310">
    <property type="entry name" value="T7SS_ESAT-6-like"/>
</dbReference>
<dbReference type="InterPro" id="IPR036689">
    <property type="entry name" value="ESAT-6-like_sf"/>
</dbReference>
<dbReference type="Gene3D" id="1.10.287.1060">
    <property type="entry name" value="ESAT-6-like"/>
    <property type="match status" value="1"/>
</dbReference>
<organism evidence="2 3">
    <name type="scientific">Amycolatopsis minnesotensis</name>
    <dbReference type="NCBI Taxonomy" id="337894"/>
    <lineage>
        <taxon>Bacteria</taxon>
        <taxon>Bacillati</taxon>
        <taxon>Actinomycetota</taxon>
        <taxon>Actinomycetes</taxon>
        <taxon>Pseudonocardiales</taxon>
        <taxon>Pseudonocardiaceae</taxon>
        <taxon>Amycolatopsis</taxon>
    </lineage>
</organism>
<dbReference type="EMBL" id="BAAANN010000004">
    <property type="protein sequence ID" value="GAA1946774.1"/>
    <property type="molecule type" value="Genomic_DNA"/>
</dbReference>
<dbReference type="Proteomes" id="UP001501116">
    <property type="component" value="Unassembled WGS sequence"/>
</dbReference>
<dbReference type="Pfam" id="PF06013">
    <property type="entry name" value="WXG100"/>
    <property type="match status" value="1"/>
</dbReference>
<gene>
    <name evidence="2" type="ORF">GCM10009754_13540</name>
</gene>
<protein>
    <recommendedName>
        <fullName evidence="1">ESAT-6-like protein</fullName>
    </recommendedName>
</protein>
<sequence length="98" mass="10999">MSSMKVDYGIIHQAASDCSNTHKFLQDEFSDLQTKIGKLMEQWDGSAAEEYKGHLQAEWNKNFHEMSTLLNRIAIALPQIADGYQGTESDVTNLMSGM</sequence>
<dbReference type="NCBIfam" id="TIGR03930">
    <property type="entry name" value="WXG100_ESAT6"/>
    <property type="match status" value="1"/>
</dbReference>
<evidence type="ECO:0000313" key="2">
    <source>
        <dbReference type="EMBL" id="GAA1946774.1"/>
    </source>
</evidence>
<comment type="similarity">
    <text evidence="1">Belongs to the WXG100 family.</text>
</comment>
<keyword evidence="3" id="KW-1185">Reference proteome</keyword>
<proteinExistence type="inferred from homology"/>
<evidence type="ECO:0000313" key="3">
    <source>
        <dbReference type="Proteomes" id="UP001501116"/>
    </source>
</evidence>
<reference evidence="2 3" key="1">
    <citation type="journal article" date="2019" name="Int. J. Syst. Evol. Microbiol.">
        <title>The Global Catalogue of Microorganisms (GCM) 10K type strain sequencing project: providing services to taxonomists for standard genome sequencing and annotation.</title>
        <authorList>
            <consortium name="The Broad Institute Genomics Platform"/>
            <consortium name="The Broad Institute Genome Sequencing Center for Infectious Disease"/>
            <person name="Wu L."/>
            <person name="Ma J."/>
        </authorList>
    </citation>
    <scope>NUCLEOTIDE SEQUENCE [LARGE SCALE GENOMIC DNA]</scope>
    <source>
        <strain evidence="2 3">JCM 14545</strain>
    </source>
</reference>
<accession>A0ABN2Q8X8</accession>
<comment type="caution">
    <text evidence="2">The sequence shown here is derived from an EMBL/GenBank/DDBJ whole genome shotgun (WGS) entry which is preliminary data.</text>
</comment>
<dbReference type="SUPFAM" id="SSF140453">
    <property type="entry name" value="EsxAB dimer-like"/>
    <property type="match status" value="1"/>
</dbReference>
<name>A0ABN2Q8X8_9PSEU</name>